<dbReference type="SUPFAM" id="SSF69118">
    <property type="entry name" value="AhpD-like"/>
    <property type="match status" value="1"/>
</dbReference>
<evidence type="ECO:0000313" key="1">
    <source>
        <dbReference type="EMBL" id="UOO89059.1"/>
    </source>
</evidence>
<proteinExistence type="predicted"/>
<keyword evidence="2" id="KW-1185">Reference proteome</keyword>
<sequence>MKDTIDVCAGITEASALYQTRRFRPEFVDGAVQCEASVLRPVNDLGLSAELRLAIALRIAKHNGVASLIAEYKQRFAEVAATPALQALAHGQEMGAEWEALARHIDMVTQEPSLANAEHIALLRQAGYSDSQIVALSELIAFVNFQTRVVSGLQLLGA</sequence>
<dbReference type="InterPro" id="IPR029032">
    <property type="entry name" value="AhpD-like"/>
</dbReference>
<dbReference type="Gene3D" id="1.20.1290.10">
    <property type="entry name" value="AhpD-like"/>
    <property type="match status" value="1"/>
</dbReference>
<accession>A0ABY4E1D5</accession>
<reference evidence="1 2" key="1">
    <citation type="journal article" date="2022" name="Res Sq">
        <title>Evolution of multicellular longitudinally dividing oral cavity symbionts (Neisseriaceae).</title>
        <authorList>
            <person name="Nyongesa S."/>
            <person name="Weber P."/>
            <person name="Bernet E."/>
            <person name="Pullido F."/>
            <person name="Nieckarz M."/>
            <person name="Delaby M."/>
            <person name="Nieves C."/>
            <person name="Viehboeck T."/>
            <person name="Krause N."/>
            <person name="Rivera-Millot A."/>
            <person name="Nakamura A."/>
            <person name="Vischer N."/>
            <person name="VanNieuwenhze M."/>
            <person name="Brun Y."/>
            <person name="Cava F."/>
            <person name="Bulgheresi S."/>
            <person name="Veyrier F."/>
        </authorList>
    </citation>
    <scope>NUCLEOTIDE SEQUENCE [LARGE SCALE GENOMIC DNA]</scope>
    <source>
        <strain evidence="1 2">SN4</strain>
    </source>
</reference>
<evidence type="ECO:0000313" key="2">
    <source>
        <dbReference type="Proteomes" id="UP000832011"/>
    </source>
</evidence>
<protein>
    <submittedName>
        <fullName evidence="1">Uncharacterized protein</fullName>
    </submittedName>
</protein>
<organism evidence="1 2">
    <name type="scientific">Vitreoscilla massiliensis</name>
    <dbReference type="NCBI Taxonomy" id="1689272"/>
    <lineage>
        <taxon>Bacteria</taxon>
        <taxon>Pseudomonadati</taxon>
        <taxon>Pseudomonadota</taxon>
        <taxon>Betaproteobacteria</taxon>
        <taxon>Neisseriales</taxon>
        <taxon>Neisseriaceae</taxon>
        <taxon>Vitreoscilla</taxon>
    </lineage>
</organism>
<name>A0ABY4E1D5_9NEIS</name>
<dbReference type="EMBL" id="CP091511">
    <property type="protein sequence ID" value="UOO89059.1"/>
    <property type="molecule type" value="Genomic_DNA"/>
</dbReference>
<gene>
    <name evidence="1" type="ORF">LVJ82_16675</name>
</gene>
<dbReference type="RefSeq" id="WP_058357271.1">
    <property type="nucleotide sequence ID" value="NZ_CABKVG010000010.1"/>
</dbReference>
<dbReference type="Proteomes" id="UP000832011">
    <property type="component" value="Chromosome"/>
</dbReference>